<feature type="region of interest" description="Disordered" evidence="1">
    <location>
        <begin position="20"/>
        <end position="76"/>
    </location>
</feature>
<reference evidence="3" key="1">
    <citation type="submission" date="2022-11" db="UniProtKB">
        <authorList>
            <consortium name="WormBaseParasite"/>
        </authorList>
    </citation>
    <scope>IDENTIFICATION</scope>
</reference>
<accession>A0A914XHM1</accession>
<sequence length="167" mass="18215">MAIGELGAVADRLFAGTNAAPDHGANDVFPPRQPSGKYSNSSQQVAAATAATVSGDDGKQIGRVGNGGKRRRAGRSSIIERAGRDARPRLIAFIHRRCAVPFGRKLRRFTRPLICLLMIATSRRFLVPTPTRRCQHSLAASHQTQFFTLSLHSDPVGRMIVSRSRKQ</sequence>
<protein>
    <submittedName>
        <fullName evidence="3">Uncharacterized protein</fullName>
    </submittedName>
</protein>
<name>A0A914XHM1_9BILA</name>
<dbReference type="Proteomes" id="UP000887566">
    <property type="component" value="Unplaced"/>
</dbReference>
<organism evidence="2 3">
    <name type="scientific">Plectus sambesii</name>
    <dbReference type="NCBI Taxonomy" id="2011161"/>
    <lineage>
        <taxon>Eukaryota</taxon>
        <taxon>Metazoa</taxon>
        <taxon>Ecdysozoa</taxon>
        <taxon>Nematoda</taxon>
        <taxon>Chromadorea</taxon>
        <taxon>Plectida</taxon>
        <taxon>Plectina</taxon>
        <taxon>Plectoidea</taxon>
        <taxon>Plectidae</taxon>
        <taxon>Plectus</taxon>
    </lineage>
</organism>
<dbReference type="WBParaSite" id="PSAMB.scaffold8682size5930.g31663.t1">
    <property type="protein sequence ID" value="PSAMB.scaffold8682size5930.g31663.t1"/>
    <property type="gene ID" value="PSAMB.scaffold8682size5930.g31663"/>
</dbReference>
<evidence type="ECO:0000313" key="3">
    <source>
        <dbReference type="WBParaSite" id="PSAMB.scaffold8682size5930.g31663.t1"/>
    </source>
</evidence>
<feature type="compositionally biased region" description="Low complexity" evidence="1">
    <location>
        <begin position="42"/>
        <end position="55"/>
    </location>
</feature>
<evidence type="ECO:0000313" key="2">
    <source>
        <dbReference type="Proteomes" id="UP000887566"/>
    </source>
</evidence>
<keyword evidence="2" id="KW-1185">Reference proteome</keyword>
<dbReference type="AlphaFoldDB" id="A0A914XHM1"/>
<proteinExistence type="predicted"/>
<evidence type="ECO:0000256" key="1">
    <source>
        <dbReference type="SAM" id="MobiDB-lite"/>
    </source>
</evidence>